<dbReference type="OrthoDB" id="3980110at2759"/>
<dbReference type="GeneID" id="40386333"/>
<dbReference type="AlphaFoldDB" id="A0A2U9RAG9"/>
<gene>
    <name evidence="2" type="ORF">C5L36_0E05310</name>
</gene>
<name>A0A2U9RAG9_PICKU</name>
<dbReference type="RefSeq" id="XP_029323950.1">
    <property type="nucleotide sequence ID" value="XM_029468090.1"/>
</dbReference>
<evidence type="ECO:0000313" key="2">
    <source>
        <dbReference type="EMBL" id="AWU78474.1"/>
    </source>
</evidence>
<dbReference type="EMBL" id="CP028777">
    <property type="protein sequence ID" value="AWU78474.1"/>
    <property type="molecule type" value="Genomic_DNA"/>
</dbReference>
<protein>
    <submittedName>
        <fullName evidence="2">Uncharacterized protein</fullName>
    </submittedName>
</protein>
<sequence>MTRKSSRNRSTELSDLPFDEETIALAGGDMQLLRNVRSLFSHMNDEELWQCLEDIKSGILSPDHLLDLMNHKDEEEPDSEPEREGIIEIHHDDGDDGDDGDNVIDGSDANNGREKDTEIEREISIDLELSNNFFNPYKFHDALFKTLRICKPDDYDDRIKNLFVCLAALCDPYTQPSSTGERNEMILSADLVTDIIIGIMYPSYEIDDNGIGVFNMGYDLGKIIIRIMNVLNADDENVLMYIKNDENNWIKELSKWIPRNTFSNIVNIASDYHHLNLLYTILTASLLIIHKLYSELGNICLNPFLSLYLQIWKNLTRIIYMGIEIDRRDEENGFPGYPEVIRYVIKGSSAVRSMISIILNDDFDRRVHDLRHESLINFMRPWGRKFTNGSINRDIRIFVAALLGLGSELDNVTELLFNFDPEDRYDEDIKYMFEMELEDMHIDEKNLNGEYNIKHKENIKKYLGMNNYLEIERHGDPSDRSDDSSGAYNENGENDSNVREINPHSNFDLHPDCECNFEDFESDYEDYEDDQEDDHAVNDAVELSDANATMERLASLNLNSLDSDTIKDLHLEVVRNINNGPAAIRSINNDEFDSKGRDWRDIPRGDNNILSREFINLLKISINDTNIFITSIGNLINAIGRMREETLDSNTCEKIIRSVAWVVQYEHESSLMTEDEVTKHNNDDSINADKIYNYLKEDDNFIKMIEFNPSSSFSIIDELLMAKGYRRVLIWFLTHLPLNQWLINYFHDLLVGLRGEVQDSQSRFKFSRVGPLILSEVEKSMLLHEFLSNAVIYLSRGSSYEFEDIIYNQLELEKSKDDNVSSYITSRSNAQKLIKMICLMLKSLEKHKILRPGDDEYRIEIQTLLVQWVGVGFVPEARELFFKYQKCEDIKDGEINDTNESQAENEDELIQNEIKNLRNNLPDEKLSSVLTRSKLHILLSNLTTFKKLDIFMILLNMSSFYTSRKDRCVNFISDLNVFNPQYDTREEIELACNALFLPLYIAIIEGDVQIIIEIGIASHLLDVEDIDNAREMITIYLNSLMDGKNNDMDFFREHFLTAMGGVEDLLGGVNEDGDTKKKKKKKKKKKGKK</sequence>
<feature type="region of interest" description="Disordered" evidence="1">
    <location>
        <begin position="473"/>
        <end position="505"/>
    </location>
</feature>
<dbReference type="Proteomes" id="UP000249293">
    <property type="component" value="Chromosome 5"/>
</dbReference>
<feature type="compositionally biased region" description="Basic residues" evidence="1">
    <location>
        <begin position="1076"/>
        <end position="1089"/>
    </location>
</feature>
<feature type="compositionally biased region" description="Basic and acidic residues" evidence="1">
    <location>
        <begin position="473"/>
        <end position="483"/>
    </location>
</feature>
<proteinExistence type="predicted"/>
<feature type="region of interest" description="Disordered" evidence="1">
    <location>
        <begin position="89"/>
        <end position="117"/>
    </location>
</feature>
<feature type="region of interest" description="Disordered" evidence="1">
    <location>
        <begin position="1068"/>
        <end position="1089"/>
    </location>
</feature>
<feature type="compositionally biased region" description="Basic and acidic residues" evidence="1">
    <location>
        <begin position="496"/>
        <end position="505"/>
    </location>
</feature>
<evidence type="ECO:0000313" key="3">
    <source>
        <dbReference type="Proteomes" id="UP000249293"/>
    </source>
</evidence>
<keyword evidence="3" id="KW-1185">Reference proteome</keyword>
<accession>A0A2U9RAG9</accession>
<dbReference type="VEuPathDB" id="FungiDB:C5L36_0E05310"/>
<reference evidence="2 3" key="1">
    <citation type="submission" date="2018-06" db="EMBL/GenBank/DDBJ databases">
        <title>Population genomics shows no distinction between pathogenic Candida krusei and environmental Pichia kudriavzevii: One species, four names.</title>
        <authorList>
            <person name="Douglass A.P."/>
            <person name="Offei B."/>
            <person name="Braun-Galleani S."/>
            <person name="Coughlan A.Y."/>
            <person name="Martos A."/>
            <person name="Ortiz-Merino R.A."/>
            <person name="Byrne K.P."/>
            <person name="Wolfe K.H."/>
        </authorList>
    </citation>
    <scope>NUCLEOTIDE SEQUENCE [LARGE SCALE GENOMIC DNA]</scope>
    <source>
        <strain evidence="2 3">CBS573</strain>
    </source>
</reference>
<dbReference type="STRING" id="4909.A0A2U9RAG9"/>
<evidence type="ECO:0000256" key="1">
    <source>
        <dbReference type="SAM" id="MobiDB-lite"/>
    </source>
</evidence>
<dbReference type="KEGG" id="pkz:C5L36_0E05310"/>
<organism evidence="2 3">
    <name type="scientific">Pichia kudriavzevii</name>
    <name type="common">Yeast</name>
    <name type="synonym">Issatchenkia orientalis</name>
    <dbReference type="NCBI Taxonomy" id="4909"/>
    <lineage>
        <taxon>Eukaryota</taxon>
        <taxon>Fungi</taxon>
        <taxon>Dikarya</taxon>
        <taxon>Ascomycota</taxon>
        <taxon>Saccharomycotina</taxon>
        <taxon>Pichiomycetes</taxon>
        <taxon>Pichiales</taxon>
        <taxon>Pichiaceae</taxon>
        <taxon>Pichia</taxon>
    </lineage>
</organism>